<comment type="caution">
    <text evidence="8">The sequence shown here is derived from an EMBL/GenBank/DDBJ whole genome shotgun (WGS) entry which is preliminary data.</text>
</comment>
<dbReference type="GO" id="GO:0000978">
    <property type="term" value="F:RNA polymerase II cis-regulatory region sequence-specific DNA binding"/>
    <property type="evidence" value="ECO:0007669"/>
    <property type="project" value="TreeGrafter"/>
</dbReference>
<evidence type="ECO:0000313" key="8">
    <source>
        <dbReference type="EMBL" id="KAF7833453.1"/>
    </source>
</evidence>
<accession>A0A834WVL2</accession>
<dbReference type="PANTHER" id="PTHR11945">
    <property type="entry name" value="MADS BOX PROTEIN"/>
    <property type="match status" value="1"/>
</dbReference>
<name>A0A834WVL2_9FABA</name>
<keyword evidence="5" id="KW-0539">Nucleus</keyword>
<dbReference type="EMBL" id="JAAIUW010000005">
    <property type="protein sequence ID" value="KAF7833453.1"/>
    <property type="molecule type" value="Genomic_DNA"/>
</dbReference>
<feature type="region of interest" description="Disordered" evidence="6">
    <location>
        <begin position="80"/>
        <end position="104"/>
    </location>
</feature>
<dbReference type="AlphaFoldDB" id="A0A834WVL2"/>
<keyword evidence="8" id="KW-0808">Transferase</keyword>
<organism evidence="8 9">
    <name type="scientific">Senna tora</name>
    <dbReference type="NCBI Taxonomy" id="362788"/>
    <lineage>
        <taxon>Eukaryota</taxon>
        <taxon>Viridiplantae</taxon>
        <taxon>Streptophyta</taxon>
        <taxon>Embryophyta</taxon>
        <taxon>Tracheophyta</taxon>
        <taxon>Spermatophyta</taxon>
        <taxon>Magnoliopsida</taxon>
        <taxon>eudicotyledons</taxon>
        <taxon>Gunneridae</taxon>
        <taxon>Pentapetalae</taxon>
        <taxon>rosids</taxon>
        <taxon>fabids</taxon>
        <taxon>Fabales</taxon>
        <taxon>Fabaceae</taxon>
        <taxon>Caesalpinioideae</taxon>
        <taxon>Cassia clade</taxon>
        <taxon>Senna</taxon>
    </lineage>
</organism>
<dbReference type="GO" id="GO:0000981">
    <property type="term" value="F:DNA-binding transcription factor activity, RNA polymerase II-specific"/>
    <property type="evidence" value="ECO:0007669"/>
    <property type="project" value="TreeGrafter"/>
</dbReference>
<dbReference type="GO" id="GO:0003964">
    <property type="term" value="F:RNA-directed DNA polymerase activity"/>
    <property type="evidence" value="ECO:0007669"/>
    <property type="project" value="UniProtKB-KW"/>
</dbReference>
<sequence>MENADEKMRFIEDPKVRNETFLKLKAEILKEYSELSAVCGVKFAVFFNLPSGETYAYGYPSVKTIIDRYCSTNPVTTEKEEESDSCSSLSQIGSDKGKKRVPDMQDYDSGAQVEAENKKMKKTTWLESVPAMESDHTPLILIFSNHILKTCKSFMFEQLWLENEQCIPIIRDACEISVEGNMDEIRYFKRKIAKLCRQEEQFWESHACNKWLRSGDKNTRFFHAVTMQRSINRISHIQLENGEWQNERLTLWKLSQMMPCSLLLPEIRRFIRW</sequence>
<proteinExistence type="predicted"/>
<dbReference type="GO" id="GO:0046983">
    <property type="term" value="F:protein dimerization activity"/>
    <property type="evidence" value="ECO:0007669"/>
    <property type="project" value="InterPro"/>
</dbReference>
<keyword evidence="2" id="KW-0805">Transcription regulation</keyword>
<evidence type="ECO:0000256" key="4">
    <source>
        <dbReference type="ARBA" id="ARBA00023163"/>
    </source>
</evidence>
<dbReference type="Pfam" id="PF00319">
    <property type="entry name" value="SRF-TF"/>
    <property type="match status" value="1"/>
</dbReference>
<evidence type="ECO:0000256" key="1">
    <source>
        <dbReference type="ARBA" id="ARBA00004123"/>
    </source>
</evidence>
<keyword evidence="9" id="KW-1185">Reference proteome</keyword>
<keyword evidence="8" id="KW-0695">RNA-directed DNA polymerase</keyword>
<dbReference type="Gene3D" id="3.40.1810.10">
    <property type="entry name" value="Transcription factor, MADS-box"/>
    <property type="match status" value="1"/>
</dbReference>
<evidence type="ECO:0000313" key="9">
    <source>
        <dbReference type="Proteomes" id="UP000634136"/>
    </source>
</evidence>
<dbReference type="GO" id="GO:0005634">
    <property type="term" value="C:nucleus"/>
    <property type="evidence" value="ECO:0007669"/>
    <property type="project" value="UniProtKB-SubCell"/>
</dbReference>
<keyword evidence="8" id="KW-0548">Nucleotidyltransferase</keyword>
<dbReference type="PANTHER" id="PTHR11945:SF776">
    <property type="entry name" value="AGAMOUS-LIKE 50-RELATED"/>
    <property type="match status" value="1"/>
</dbReference>
<dbReference type="Proteomes" id="UP000634136">
    <property type="component" value="Unassembled WGS sequence"/>
</dbReference>
<evidence type="ECO:0000259" key="7">
    <source>
        <dbReference type="PROSITE" id="PS50066"/>
    </source>
</evidence>
<evidence type="ECO:0000256" key="3">
    <source>
        <dbReference type="ARBA" id="ARBA00023125"/>
    </source>
</evidence>
<feature type="domain" description="MADS-box" evidence="7">
    <location>
        <begin position="1"/>
        <end position="61"/>
    </location>
</feature>
<dbReference type="InterPro" id="IPR002100">
    <property type="entry name" value="TF_MADSbox"/>
</dbReference>
<gene>
    <name evidence="8" type="ORF">G2W53_015786</name>
</gene>
<keyword evidence="3" id="KW-0238">DNA-binding</keyword>
<comment type="subcellular location">
    <subcellularLocation>
        <location evidence="1">Nucleus</location>
    </subcellularLocation>
</comment>
<dbReference type="PROSITE" id="PS50066">
    <property type="entry name" value="MADS_BOX_2"/>
    <property type="match status" value="1"/>
</dbReference>
<evidence type="ECO:0000256" key="2">
    <source>
        <dbReference type="ARBA" id="ARBA00023015"/>
    </source>
</evidence>
<keyword evidence="4" id="KW-0804">Transcription</keyword>
<dbReference type="InterPro" id="IPR036879">
    <property type="entry name" value="TF_MADSbox_sf"/>
</dbReference>
<evidence type="ECO:0000256" key="5">
    <source>
        <dbReference type="ARBA" id="ARBA00023242"/>
    </source>
</evidence>
<dbReference type="SUPFAM" id="SSF55455">
    <property type="entry name" value="SRF-like"/>
    <property type="match status" value="1"/>
</dbReference>
<reference evidence="8" key="1">
    <citation type="submission" date="2020-09" db="EMBL/GenBank/DDBJ databases">
        <title>Genome-Enabled Discovery of Anthraquinone Biosynthesis in Senna tora.</title>
        <authorList>
            <person name="Kang S.-H."/>
            <person name="Pandey R.P."/>
            <person name="Lee C.-M."/>
            <person name="Sim J.-S."/>
            <person name="Jeong J.-T."/>
            <person name="Choi B.-S."/>
            <person name="Jung M."/>
            <person name="Ginzburg D."/>
            <person name="Zhao K."/>
            <person name="Won S.Y."/>
            <person name="Oh T.-J."/>
            <person name="Yu Y."/>
            <person name="Kim N.-H."/>
            <person name="Lee O.R."/>
            <person name="Lee T.-H."/>
            <person name="Bashyal P."/>
            <person name="Kim T.-S."/>
            <person name="Lee W.-H."/>
            <person name="Kawkins C."/>
            <person name="Kim C.-K."/>
            <person name="Kim J.S."/>
            <person name="Ahn B.O."/>
            <person name="Rhee S.Y."/>
            <person name="Sohng J.K."/>
        </authorList>
    </citation>
    <scope>NUCLEOTIDE SEQUENCE</scope>
    <source>
        <tissue evidence="8">Leaf</tissue>
    </source>
</reference>
<protein>
    <submittedName>
        <fullName evidence="8">Reverse transcriptase</fullName>
    </submittedName>
</protein>
<evidence type="ECO:0000256" key="6">
    <source>
        <dbReference type="SAM" id="MobiDB-lite"/>
    </source>
</evidence>